<evidence type="ECO:0000313" key="3">
    <source>
        <dbReference type="EMBL" id="UOF00187.1"/>
    </source>
</evidence>
<dbReference type="CDD" id="cd17906">
    <property type="entry name" value="CheX"/>
    <property type="match status" value="1"/>
</dbReference>
<proteinExistence type="predicted"/>
<dbReference type="Proteomes" id="UP000830116">
    <property type="component" value="Chromosome"/>
</dbReference>
<dbReference type="SUPFAM" id="SSF103039">
    <property type="entry name" value="CheC-like"/>
    <property type="match status" value="1"/>
</dbReference>
<name>A0ABY4C5G7_9BACT</name>
<dbReference type="Gene3D" id="3.40.1550.10">
    <property type="entry name" value="CheC-like"/>
    <property type="match status" value="1"/>
</dbReference>
<protein>
    <submittedName>
        <fullName evidence="3">Chemotaxis protein CheX</fullName>
    </submittedName>
</protein>
<keyword evidence="1" id="KW-0145">Chemotaxis</keyword>
<dbReference type="InterPro" id="IPR036513">
    <property type="entry name" value="STAS_dom_sf"/>
</dbReference>
<dbReference type="InterPro" id="IPR028051">
    <property type="entry name" value="CheX-like_dom"/>
</dbReference>
<dbReference type="InterPro" id="IPR028976">
    <property type="entry name" value="CheC-like_sf"/>
</dbReference>
<organism evidence="3 4">
    <name type="scientific">Bdellovibrio reynosensis</name>
    <dbReference type="NCBI Taxonomy" id="2835041"/>
    <lineage>
        <taxon>Bacteria</taxon>
        <taxon>Pseudomonadati</taxon>
        <taxon>Bdellovibrionota</taxon>
        <taxon>Bdellovibrionia</taxon>
        <taxon>Bdellovibrionales</taxon>
        <taxon>Pseudobdellovibrionaceae</taxon>
        <taxon>Bdellovibrio</taxon>
    </lineage>
</organism>
<reference evidence="3" key="1">
    <citation type="submission" date="2022-03" db="EMBL/GenBank/DDBJ databases">
        <title>Genome Identification and Characterization of new species Bdellovibrio reynosense LBG001 sp. nov. from a Mexico soil sample.</title>
        <authorList>
            <person name="Camilli A."/>
            <person name="Ajao Y."/>
            <person name="Guo X."/>
        </authorList>
    </citation>
    <scope>NUCLEOTIDE SEQUENCE</scope>
    <source>
        <strain evidence="3">LBG001</strain>
    </source>
</reference>
<gene>
    <name evidence="3" type="ORF">MNR06_10785</name>
</gene>
<dbReference type="RefSeq" id="WP_243535907.1">
    <property type="nucleotide sequence ID" value="NZ_CP093442.1"/>
</dbReference>
<sequence>MAKLKVLQKSGACILIPLEDLNRSDSAELKNVLAGLTAEPAFRAFVIDFENTPNIHEAPLADLVVASKALKSHDIPTYGINMDKRLVSRIRASGLDTAILNREAKDIPELANSVVKPIKFDTEIINPFVHGALETLKLQASINCRSMPIYLKGKGPTIDTEIAAVLSIVSGKFDGTFALRFPKQLFLSIVEQMLGEKYEDICDDNADAAGELLNIIFGVAKEQLNQKNYQIQQALPTVIYGERIKVKSQSSEPVLIIPIETDFGVFHIEIGVDPSAAENKKAS</sequence>
<evidence type="ECO:0000259" key="2">
    <source>
        <dbReference type="Pfam" id="PF13690"/>
    </source>
</evidence>
<accession>A0ABY4C5G7</accession>
<dbReference type="SUPFAM" id="SSF52091">
    <property type="entry name" value="SpoIIaa-like"/>
    <property type="match status" value="1"/>
</dbReference>
<dbReference type="InterPro" id="IPR038756">
    <property type="entry name" value="CheX-like"/>
</dbReference>
<evidence type="ECO:0000313" key="4">
    <source>
        <dbReference type="Proteomes" id="UP000830116"/>
    </source>
</evidence>
<dbReference type="PANTHER" id="PTHR39452">
    <property type="entry name" value="CHEY-P PHOSPHATASE CHEX"/>
    <property type="match status" value="1"/>
</dbReference>
<evidence type="ECO:0000256" key="1">
    <source>
        <dbReference type="ARBA" id="ARBA00022500"/>
    </source>
</evidence>
<dbReference type="EMBL" id="CP093442">
    <property type="protein sequence ID" value="UOF00187.1"/>
    <property type="molecule type" value="Genomic_DNA"/>
</dbReference>
<feature type="domain" description="Chemotaxis phosphatase CheX-like" evidence="2">
    <location>
        <begin position="169"/>
        <end position="260"/>
    </location>
</feature>
<dbReference type="Pfam" id="PF13690">
    <property type="entry name" value="CheX"/>
    <property type="match status" value="1"/>
</dbReference>
<dbReference type="PANTHER" id="PTHR39452:SF1">
    <property type="entry name" value="CHEY-P PHOSPHATASE CHEX"/>
    <property type="match status" value="1"/>
</dbReference>
<keyword evidence="4" id="KW-1185">Reference proteome</keyword>